<feature type="non-terminal residue" evidence="1">
    <location>
        <position position="138"/>
    </location>
</feature>
<gene>
    <name evidence="1" type="ORF">LCGC14_3112110</name>
</gene>
<name>A0A0F8YUP8_9ZZZZ</name>
<accession>A0A0F8YUP8</accession>
<dbReference type="AlphaFoldDB" id="A0A0F8YUP8"/>
<proteinExistence type="predicted"/>
<sequence length="138" mass="15170">MSTKSSTSAVNISDWILIPSLETHCKTYYSDTAKTFKWVGYPDSNYSFDNGGLSYERIIKDENNNDVLVKTIKEAIEIIADLQPISTIELVSVGVTQANAKKFKAAMKGFVWIDKVLGGGEVLLPFTASHIFKATGSK</sequence>
<dbReference type="EMBL" id="LAZR01067368">
    <property type="protein sequence ID" value="KKK51721.1"/>
    <property type="molecule type" value="Genomic_DNA"/>
</dbReference>
<protein>
    <submittedName>
        <fullName evidence="1">Uncharacterized protein</fullName>
    </submittedName>
</protein>
<comment type="caution">
    <text evidence="1">The sequence shown here is derived from an EMBL/GenBank/DDBJ whole genome shotgun (WGS) entry which is preliminary data.</text>
</comment>
<organism evidence="1">
    <name type="scientific">marine sediment metagenome</name>
    <dbReference type="NCBI Taxonomy" id="412755"/>
    <lineage>
        <taxon>unclassified sequences</taxon>
        <taxon>metagenomes</taxon>
        <taxon>ecological metagenomes</taxon>
    </lineage>
</organism>
<reference evidence="1" key="1">
    <citation type="journal article" date="2015" name="Nature">
        <title>Complex archaea that bridge the gap between prokaryotes and eukaryotes.</title>
        <authorList>
            <person name="Spang A."/>
            <person name="Saw J.H."/>
            <person name="Jorgensen S.L."/>
            <person name="Zaremba-Niedzwiedzka K."/>
            <person name="Martijn J."/>
            <person name="Lind A.E."/>
            <person name="van Eijk R."/>
            <person name="Schleper C."/>
            <person name="Guy L."/>
            <person name="Ettema T.J."/>
        </authorList>
    </citation>
    <scope>NUCLEOTIDE SEQUENCE</scope>
</reference>
<evidence type="ECO:0000313" key="1">
    <source>
        <dbReference type="EMBL" id="KKK51721.1"/>
    </source>
</evidence>